<comment type="caution">
    <text evidence="2">The sequence shown here is derived from an EMBL/GenBank/DDBJ whole genome shotgun (WGS) entry which is preliminary data.</text>
</comment>
<dbReference type="PANTHER" id="PTHR31268:SF29">
    <property type="entry name" value="GALACTINOL--SUCROSE GALACTOSYLTRANSFERASE 1-RELATED"/>
    <property type="match status" value="1"/>
</dbReference>
<proteinExistence type="predicted"/>
<gene>
    <name evidence="2" type="ORF">GIB67_000736</name>
</gene>
<accession>A0A7J7NDV0</accession>
<organism evidence="2 3">
    <name type="scientific">Kingdonia uniflora</name>
    <dbReference type="NCBI Taxonomy" id="39325"/>
    <lineage>
        <taxon>Eukaryota</taxon>
        <taxon>Viridiplantae</taxon>
        <taxon>Streptophyta</taxon>
        <taxon>Embryophyta</taxon>
        <taxon>Tracheophyta</taxon>
        <taxon>Spermatophyta</taxon>
        <taxon>Magnoliopsida</taxon>
        <taxon>Ranunculales</taxon>
        <taxon>Circaeasteraceae</taxon>
        <taxon>Kingdonia</taxon>
    </lineage>
</organism>
<evidence type="ECO:0000313" key="2">
    <source>
        <dbReference type="EMBL" id="KAF6165152.1"/>
    </source>
</evidence>
<dbReference type="Proteomes" id="UP000541444">
    <property type="component" value="Unassembled WGS sequence"/>
</dbReference>
<dbReference type="AlphaFoldDB" id="A0A7J7NDV0"/>
<dbReference type="Pfam" id="PF05691">
    <property type="entry name" value="Raffinose_syn"/>
    <property type="match status" value="1"/>
</dbReference>
<protein>
    <submittedName>
        <fullName evidence="2">Uncharacterized protein</fullName>
    </submittedName>
</protein>
<dbReference type="InterPro" id="IPR008811">
    <property type="entry name" value="Glycosyl_hydrolases_36"/>
</dbReference>
<keyword evidence="1" id="KW-0119">Carbohydrate metabolism</keyword>
<keyword evidence="3" id="KW-1185">Reference proteome</keyword>
<dbReference type="OrthoDB" id="4664297at2759"/>
<dbReference type="PANTHER" id="PTHR31268">
    <property type="match status" value="1"/>
</dbReference>
<sequence>MQNPILGWSERSNPVQDNCWCYDFCSDGNLMVSGNYILSDARDNILISPNTGDGSVNGAFIGVKSIHCGSHLVFPGTTFYVSFPLQAVWWMTQRIGSWGNDIPFETQFLIIGGHDSGGQSAVYTVFLPILEGAFRAVLQGNINNELEICLESGTA</sequence>
<dbReference type="EMBL" id="JACGCM010000859">
    <property type="protein sequence ID" value="KAF6165152.1"/>
    <property type="molecule type" value="Genomic_DNA"/>
</dbReference>
<name>A0A7J7NDV0_9MAGN</name>
<reference evidence="2 3" key="1">
    <citation type="journal article" date="2020" name="IScience">
        <title>Genome Sequencing of the Endangered Kingdonia uniflora (Circaeasteraceae, Ranunculales) Reveals Potential Mechanisms of Evolutionary Specialization.</title>
        <authorList>
            <person name="Sun Y."/>
            <person name="Deng T."/>
            <person name="Zhang A."/>
            <person name="Moore M.J."/>
            <person name="Landis J.B."/>
            <person name="Lin N."/>
            <person name="Zhang H."/>
            <person name="Zhang X."/>
            <person name="Huang J."/>
            <person name="Zhang X."/>
            <person name="Sun H."/>
            <person name="Wang H."/>
        </authorList>
    </citation>
    <scope>NUCLEOTIDE SEQUENCE [LARGE SCALE GENOMIC DNA]</scope>
    <source>
        <strain evidence="2">TB1705</strain>
        <tissue evidence="2">Leaf</tissue>
    </source>
</reference>
<evidence type="ECO:0000313" key="3">
    <source>
        <dbReference type="Proteomes" id="UP000541444"/>
    </source>
</evidence>
<evidence type="ECO:0000256" key="1">
    <source>
        <dbReference type="ARBA" id="ARBA00023277"/>
    </source>
</evidence>